<gene>
    <name evidence="12" type="ORF">AMK59_7352</name>
</gene>
<feature type="compositionally biased region" description="Low complexity" evidence="10">
    <location>
        <begin position="120"/>
        <end position="130"/>
    </location>
</feature>
<feature type="binding site" evidence="8">
    <location>
        <position position="599"/>
    </location>
    <ligand>
        <name>Zn(2+)</name>
        <dbReference type="ChEBI" id="CHEBI:29105"/>
        <label>1</label>
    </ligand>
</feature>
<dbReference type="CDD" id="cd00077">
    <property type="entry name" value="HDc"/>
    <property type="match status" value="1"/>
</dbReference>
<feature type="binding site" evidence="8">
    <location>
        <position position="753"/>
    </location>
    <ligand>
        <name>Zn(2+)</name>
        <dbReference type="ChEBI" id="CHEBI:29105"/>
        <label>1</label>
    </ligand>
</feature>
<feature type="binding site" evidence="7">
    <location>
        <position position="636"/>
    </location>
    <ligand>
        <name>AMP</name>
        <dbReference type="ChEBI" id="CHEBI:456215"/>
    </ligand>
</feature>
<dbReference type="InterPro" id="IPR023174">
    <property type="entry name" value="PDEase_CS"/>
</dbReference>
<feature type="region of interest" description="Disordered" evidence="10">
    <location>
        <begin position="60"/>
        <end position="141"/>
    </location>
</feature>
<dbReference type="EMBL" id="LJIG01022741">
    <property type="protein sequence ID" value="KRT78957.1"/>
    <property type="molecule type" value="Genomic_DNA"/>
</dbReference>
<dbReference type="InterPro" id="IPR036971">
    <property type="entry name" value="PDEase_catalytic_dom_sf"/>
</dbReference>
<feature type="binding site" evidence="8">
    <location>
        <position position="636"/>
    </location>
    <ligand>
        <name>Zn(2+)</name>
        <dbReference type="ChEBI" id="CHEBI:29105"/>
        <label>1</label>
    </ligand>
</feature>
<feature type="compositionally biased region" description="Low complexity" evidence="10">
    <location>
        <begin position="9"/>
        <end position="21"/>
    </location>
</feature>
<evidence type="ECO:0000259" key="11">
    <source>
        <dbReference type="PROSITE" id="PS51845"/>
    </source>
</evidence>
<name>A0A0T6AVH7_9SCAR</name>
<dbReference type="GO" id="GO:0007623">
    <property type="term" value="P:circadian rhythm"/>
    <property type="evidence" value="ECO:0007669"/>
    <property type="project" value="UniProtKB-ARBA"/>
</dbReference>
<feature type="compositionally biased region" description="Polar residues" evidence="10">
    <location>
        <begin position="319"/>
        <end position="329"/>
    </location>
</feature>
<feature type="binding site" evidence="7">
    <location>
        <position position="804"/>
    </location>
    <ligand>
        <name>AMP</name>
        <dbReference type="ChEBI" id="CHEBI:456215"/>
    </ligand>
</feature>
<dbReference type="EC" id="3.1.4.-" evidence="9"/>
<feature type="binding site" evidence="7">
    <location>
        <position position="753"/>
    </location>
    <ligand>
        <name>AMP</name>
        <dbReference type="ChEBI" id="CHEBI:456215"/>
    </ligand>
</feature>
<feature type="binding site" evidence="7">
    <location>
        <begin position="595"/>
        <end position="599"/>
    </location>
    <ligand>
        <name>AMP</name>
        <dbReference type="ChEBI" id="CHEBI:456215"/>
    </ligand>
</feature>
<dbReference type="GO" id="GO:0007615">
    <property type="term" value="P:anesthesia-resistant memory"/>
    <property type="evidence" value="ECO:0007669"/>
    <property type="project" value="UniProtKB-ARBA"/>
</dbReference>
<feature type="region of interest" description="Disordered" evidence="10">
    <location>
        <begin position="1"/>
        <end position="21"/>
    </location>
</feature>
<dbReference type="GO" id="GO:0046872">
    <property type="term" value="F:metal ion binding"/>
    <property type="evidence" value="ECO:0007669"/>
    <property type="project" value="UniProtKB-KW"/>
</dbReference>
<dbReference type="InterPro" id="IPR002073">
    <property type="entry name" value="PDEase_catalytic_dom"/>
</dbReference>
<dbReference type="GO" id="GO:0046958">
    <property type="term" value="P:nonassociative learning"/>
    <property type="evidence" value="ECO:0007669"/>
    <property type="project" value="UniProtKB-ARBA"/>
</dbReference>
<feature type="compositionally biased region" description="Polar residues" evidence="10">
    <location>
        <begin position="362"/>
        <end position="382"/>
    </location>
</feature>
<evidence type="ECO:0000256" key="2">
    <source>
        <dbReference type="ARBA" id="ARBA00022723"/>
    </source>
</evidence>
<dbReference type="InterPro" id="IPR003607">
    <property type="entry name" value="HD/PDEase_dom"/>
</dbReference>
<evidence type="ECO:0000256" key="8">
    <source>
        <dbReference type="PIRSR" id="PIRSR623088-3"/>
    </source>
</evidence>
<evidence type="ECO:0000256" key="6">
    <source>
        <dbReference type="PIRSR" id="PIRSR623088-1"/>
    </source>
</evidence>
<evidence type="ECO:0000256" key="7">
    <source>
        <dbReference type="PIRSR" id="PIRSR623088-2"/>
    </source>
</evidence>
<dbReference type="GO" id="GO:0045202">
    <property type="term" value="C:synapse"/>
    <property type="evidence" value="ECO:0007669"/>
    <property type="project" value="GOC"/>
</dbReference>
<dbReference type="PRINTS" id="PR00387">
    <property type="entry name" value="PDIESTERASE1"/>
</dbReference>
<keyword evidence="2 8" id="KW-0479">Metal-binding</keyword>
<feature type="region of interest" description="Disordered" evidence="10">
    <location>
        <begin position="362"/>
        <end position="385"/>
    </location>
</feature>
<proteinExistence type="inferred from homology"/>
<comment type="subunit">
    <text evidence="1">Monomer.</text>
</comment>
<protein>
    <recommendedName>
        <fullName evidence="9">Phosphodiesterase</fullName>
        <ecNumber evidence="9">3.1.4.-</ecNumber>
    </recommendedName>
</protein>
<evidence type="ECO:0000256" key="4">
    <source>
        <dbReference type="ARBA" id="ARBA00023149"/>
    </source>
</evidence>
<keyword evidence="4" id="KW-0114">cAMP</keyword>
<feature type="region of interest" description="Disordered" evidence="10">
    <location>
        <begin position="271"/>
        <end position="295"/>
    </location>
</feature>
<organism evidence="12 13">
    <name type="scientific">Oryctes borbonicus</name>
    <dbReference type="NCBI Taxonomy" id="1629725"/>
    <lineage>
        <taxon>Eukaryota</taxon>
        <taxon>Metazoa</taxon>
        <taxon>Ecdysozoa</taxon>
        <taxon>Arthropoda</taxon>
        <taxon>Hexapoda</taxon>
        <taxon>Insecta</taxon>
        <taxon>Pterygota</taxon>
        <taxon>Neoptera</taxon>
        <taxon>Endopterygota</taxon>
        <taxon>Coleoptera</taxon>
        <taxon>Polyphaga</taxon>
        <taxon>Scarabaeiformia</taxon>
        <taxon>Scarabaeidae</taxon>
        <taxon>Dynastinae</taxon>
        <taxon>Oryctes</taxon>
    </lineage>
</organism>
<comment type="caution">
    <text evidence="12">The sequence shown here is derived from an EMBL/GenBank/DDBJ whole genome shotgun (WGS) entry which is preliminary data.</text>
</comment>
<dbReference type="InterPro" id="IPR023088">
    <property type="entry name" value="PDEase"/>
</dbReference>
<dbReference type="GO" id="GO:0007614">
    <property type="term" value="P:short-term memory"/>
    <property type="evidence" value="ECO:0007669"/>
    <property type="project" value="UniProtKB-ARBA"/>
</dbReference>
<dbReference type="GO" id="GO:0007619">
    <property type="term" value="P:courtship behavior"/>
    <property type="evidence" value="ECO:0007669"/>
    <property type="project" value="UniProtKB-ARBA"/>
</dbReference>
<feature type="active site" description="Proton donor" evidence="6">
    <location>
        <position position="595"/>
    </location>
</feature>
<evidence type="ECO:0000256" key="5">
    <source>
        <dbReference type="ARBA" id="ARBA00053071"/>
    </source>
</evidence>
<dbReference type="InterPro" id="IPR040844">
    <property type="entry name" value="PDE4_UCR"/>
</dbReference>
<dbReference type="Gene3D" id="1.10.1300.10">
    <property type="entry name" value="3'5'-cyclic nucleotide phosphodiesterase, catalytic domain"/>
    <property type="match status" value="1"/>
</dbReference>
<keyword evidence="3 9" id="KW-0378">Hydrolase</keyword>
<feature type="compositionally biased region" description="Polar residues" evidence="10">
    <location>
        <begin position="60"/>
        <end position="76"/>
    </location>
</feature>
<feature type="region of interest" description="Disordered" evidence="10">
    <location>
        <begin position="33"/>
        <end position="52"/>
    </location>
</feature>
<keyword evidence="13" id="KW-1185">Reference proteome</keyword>
<dbReference type="GO" id="GO:0004114">
    <property type="term" value="F:3',5'-cyclic-nucleotide phosphodiesterase activity"/>
    <property type="evidence" value="ECO:0007669"/>
    <property type="project" value="InterPro"/>
</dbReference>
<dbReference type="Pfam" id="PF18100">
    <property type="entry name" value="PDE4_UCR"/>
    <property type="match status" value="1"/>
</dbReference>
<evidence type="ECO:0000313" key="12">
    <source>
        <dbReference type="EMBL" id="KRT78957.1"/>
    </source>
</evidence>
<dbReference type="GO" id="GO:0008355">
    <property type="term" value="P:olfactory learning"/>
    <property type="evidence" value="ECO:0007669"/>
    <property type="project" value="UniProtKB-ARBA"/>
</dbReference>
<feature type="region of interest" description="Disordered" evidence="10">
    <location>
        <begin position="472"/>
        <end position="491"/>
    </location>
</feature>
<dbReference type="PANTHER" id="PTHR11347">
    <property type="entry name" value="CYCLIC NUCLEOTIDE PHOSPHODIESTERASE"/>
    <property type="match status" value="1"/>
</dbReference>
<dbReference type="GO" id="GO:0048675">
    <property type="term" value="P:axon extension"/>
    <property type="evidence" value="ECO:0007669"/>
    <property type="project" value="UniProtKB-ARBA"/>
</dbReference>
<dbReference type="PROSITE" id="PS00126">
    <property type="entry name" value="PDEASE_I_1"/>
    <property type="match status" value="1"/>
</dbReference>
<reference evidence="12 13" key="1">
    <citation type="submission" date="2015-09" db="EMBL/GenBank/DDBJ databases">
        <title>Draft genome of the scarab beetle Oryctes borbonicus.</title>
        <authorList>
            <person name="Meyer J.M."/>
            <person name="Markov G.V."/>
            <person name="Baskaran P."/>
            <person name="Herrmann M."/>
            <person name="Sommer R.J."/>
            <person name="Roedelsperger C."/>
        </authorList>
    </citation>
    <scope>NUCLEOTIDE SEQUENCE [LARGE SCALE GENOMIC DNA]</scope>
    <source>
        <strain evidence="12">OB123</strain>
        <tissue evidence="12">Whole animal</tissue>
    </source>
</reference>
<dbReference type="SUPFAM" id="SSF109604">
    <property type="entry name" value="HD-domain/PDEase-like"/>
    <property type="match status" value="1"/>
</dbReference>
<evidence type="ECO:0000256" key="9">
    <source>
        <dbReference type="RuleBase" id="RU363067"/>
    </source>
</evidence>
<feature type="binding site" evidence="8">
    <location>
        <position position="635"/>
    </location>
    <ligand>
        <name>Zn(2+)</name>
        <dbReference type="ChEBI" id="CHEBI:29105"/>
        <label>1</label>
    </ligand>
</feature>
<comment type="similarity">
    <text evidence="9">Belongs to the cyclic nucleotide phosphodiesterase family.</text>
</comment>
<feature type="domain" description="PDEase" evidence="11">
    <location>
        <begin position="519"/>
        <end position="848"/>
    </location>
</feature>
<evidence type="ECO:0000313" key="13">
    <source>
        <dbReference type="Proteomes" id="UP000051574"/>
    </source>
</evidence>
<comment type="function">
    <text evidence="5">Hydrolyzes the second messenger cAMP, which is a key regulator of many important physiological processes. Vital for female fertility. Required for learning/memory.</text>
</comment>
<dbReference type="GO" id="GO:0001661">
    <property type="term" value="P:conditioned taste aversion"/>
    <property type="evidence" value="ECO:0007669"/>
    <property type="project" value="UniProtKB-ARBA"/>
</dbReference>
<evidence type="ECO:0000256" key="10">
    <source>
        <dbReference type="SAM" id="MobiDB-lite"/>
    </source>
</evidence>
<feature type="binding site" evidence="8">
    <location>
        <position position="636"/>
    </location>
    <ligand>
        <name>Zn(2+)</name>
        <dbReference type="ChEBI" id="CHEBI:29105"/>
        <label>2</label>
    </ligand>
</feature>
<dbReference type="OrthoDB" id="189220at2759"/>
<dbReference type="SMART" id="SM00471">
    <property type="entry name" value="HDc"/>
    <property type="match status" value="1"/>
</dbReference>
<feature type="compositionally biased region" description="Low complexity" evidence="10">
    <location>
        <begin position="82"/>
        <end position="93"/>
    </location>
</feature>
<dbReference type="FunFam" id="1.10.1300.10:FF:000001">
    <property type="entry name" value="Phosphodiesterase"/>
    <property type="match status" value="1"/>
</dbReference>
<feature type="region of interest" description="Disordered" evidence="10">
    <location>
        <begin position="309"/>
        <end position="329"/>
    </location>
</feature>
<dbReference type="Pfam" id="PF00233">
    <property type="entry name" value="PDEase_I"/>
    <property type="match status" value="1"/>
</dbReference>
<comment type="cofactor">
    <cofactor evidence="9">
        <name>a divalent metal cation</name>
        <dbReference type="ChEBI" id="CHEBI:60240"/>
    </cofactor>
    <text evidence="9">Binds 2 divalent metal cations per subunit. Site 1 may preferentially bind zinc ions, while site 2 has a preference for magnesium and/or manganese ions.</text>
</comment>
<evidence type="ECO:0000256" key="1">
    <source>
        <dbReference type="ARBA" id="ARBA00011245"/>
    </source>
</evidence>
<sequence>MDEEEEEITPSASKTASTLTLTQHSVTLRQTSSATSVETLLNQQHQDTEMTPQCQIVTHQASGDSLESEESTSTRGPSPRYSLLSKSPHSSSSQEDYEPPTKGQFLSAGIRSQTTKSMESLRTTRTFLSTSERDMRRIDPEGVEAKSLESLEREMKLKRHAVSGDGSSLALGMSEETISAEKRRGLWSGRVRVPQHLSLPPPAGYLNLSPGDRKLTILSPHSPMRGPDYMHLSTSSTLKIKRKKGLVLPRLVLPRSDSDISEVFSEQGFDFDVENGASPGRSPLDGAASPSAGLVLQNLPQRRESFLYRSDSDFEMSPKSMSRNSSIASESHGEDLIVTPFAQVLASLRSVRNNFLHLTNVPTNKSRRSSGTAATATPQPRNVNYGDESYMKMALETMEELDWCLDQLETIQTHRSVSDMASLKFKRMLNKELSHFSESSKSGNQISEYICSTFLDKQQELDIPSLRIDEGSENVSKAAPPKGRARGAHTTMSQISGVNRKPLHHTNSFTGERLPIHGVETPHEVELGKSLETIDRWGVDIFKIGELSNGRPLTCVAYTTFTSRDLLKHLLIPPKTFITFMMTLEDHYVKDNPFHNSLHAADVTQSTHVLLNTPALESVFTPLEITAALFAACIHDVDHPGLTNQFLINSSSELALMYNDESVLENHHLAVAFKLLQNEGCDIFCNMNKKQRQTLRKMVIDMVLSTDMSKHMSLLADLKTMVETKKVAGSGVLLLDNYTDRIQVLENLVHCADLSNPTKPLQLYRRWVDLLMEEFFLQGDREREARMDISPMCDRHSATIEKSQVGFIDYIVHPLWETWADLVHPDAQDILDTLEENRDWYQSMIPPSPPAEERPGGIRLQVTVEEGEAEAEAPM</sequence>
<dbReference type="AlphaFoldDB" id="A0A0T6AVH7"/>
<dbReference type="PROSITE" id="PS51845">
    <property type="entry name" value="PDEASE_I_2"/>
    <property type="match status" value="1"/>
</dbReference>
<feature type="compositionally biased region" description="Basic and acidic residues" evidence="10">
    <location>
        <begin position="131"/>
        <end position="141"/>
    </location>
</feature>
<dbReference type="GO" id="GO:0040040">
    <property type="term" value="P:thermosensory behavior"/>
    <property type="evidence" value="ECO:0007669"/>
    <property type="project" value="UniProtKB-ARBA"/>
</dbReference>
<dbReference type="GO" id="GO:0007268">
    <property type="term" value="P:chemical synaptic transmission"/>
    <property type="evidence" value="ECO:0007669"/>
    <property type="project" value="UniProtKB-ARBA"/>
</dbReference>
<evidence type="ECO:0000256" key="3">
    <source>
        <dbReference type="ARBA" id="ARBA00022801"/>
    </source>
</evidence>
<accession>A0A0T6AVH7</accession>
<dbReference type="Proteomes" id="UP000051574">
    <property type="component" value="Unassembled WGS sequence"/>
</dbReference>
<dbReference type="GO" id="GO:0007165">
    <property type="term" value="P:signal transduction"/>
    <property type="evidence" value="ECO:0007669"/>
    <property type="project" value="InterPro"/>
</dbReference>